<gene>
    <name evidence="2" type="ORF">ATM17_12955</name>
</gene>
<proteinExistence type="predicted"/>
<reference evidence="2 3" key="2">
    <citation type="journal article" date="2016" name="Genome Announc.">
        <title>Complete Genome Sequence of Sphingopyxis macrogoltabida Strain 203N (NBRC 111659), a Polyethylene Glycol Degrader.</title>
        <authorList>
            <person name="Ohtsubo Y."/>
            <person name="Nonoyama S."/>
            <person name="Nagata Y."/>
            <person name="Numata M."/>
            <person name="Tsuchikane K."/>
            <person name="Hosoyama A."/>
            <person name="Yamazoe A."/>
            <person name="Tsuda M."/>
            <person name="Fujita N."/>
            <person name="Kawai F."/>
        </authorList>
    </citation>
    <scope>NUCLEOTIDE SEQUENCE [LARGE SCALE GENOMIC DNA]</scope>
    <source>
        <strain evidence="2 3">203N</strain>
    </source>
</reference>
<evidence type="ECO:0000256" key="1">
    <source>
        <dbReference type="SAM" id="MobiDB-lite"/>
    </source>
</evidence>
<keyword evidence="3" id="KW-1185">Reference proteome</keyword>
<evidence type="ECO:0000313" key="2">
    <source>
        <dbReference type="EMBL" id="AMU89946.1"/>
    </source>
</evidence>
<dbReference type="RefSeq" id="WP_054726151.1">
    <property type="nucleotide sequence ID" value="NZ_CP009429.1"/>
</dbReference>
<protein>
    <submittedName>
        <fullName evidence="2">Uncharacterized protein</fullName>
    </submittedName>
</protein>
<dbReference type="Proteomes" id="UP000076088">
    <property type="component" value="Chromosome"/>
</dbReference>
<sequence length="232" mass="24788">MSEEEKGAQTLLTTPLTDLQRLGQEYDGDALREALANAREGFSFIQSFLAGSEFDQSRVSADRLGLAALGHLNAIDGARRALSTTPPAQEDFPQAGKNSEIRHSATPASAVDETDKGSLTCDECARINPVWFAPNDIWNRAVGGAGAKDDPGGILCPNCFIARAEAAGIVPPAWRLAPEVDETERLRAMDRRTFSTCVSGDGPTPYLKVHFKNLADAHAAHDELLGVKKGTG</sequence>
<dbReference type="AlphaFoldDB" id="A0AAC8Z152"/>
<dbReference type="EMBL" id="CP013344">
    <property type="protein sequence ID" value="AMU89946.1"/>
    <property type="molecule type" value="Genomic_DNA"/>
</dbReference>
<dbReference type="KEGG" id="smaz:LH19_06850"/>
<feature type="region of interest" description="Disordered" evidence="1">
    <location>
        <begin position="83"/>
        <end position="114"/>
    </location>
</feature>
<accession>A0AAC8Z152</accession>
<reference evidence="3" key="1">
    <citation type="submission" date="2015-11" db="EMBL/GenBank/DDBJ databases">
        <title>Complete genome sequence of a polyethylene-glycol degrader Sphingopyxis macrogoltabida 203N (NBRC 111659).</title>
        <authorList>
            <person name="Yoshiyuki O."/>
            <person name="Shouta N."/>
            <person name="Nagata Y."/>
            <person name="Numata M."/>
            <person name="Tsuchikane K."/>
            <person name="Hosoyama A."/>
            <person name="Yamazoe A."/>
            <person name="Tsuda M."/>
            <person name="Fujita N."/>
            <person name="Kawai F."/>
        </authorList>
    </citation>
    <scope>NUCLEOTIDE SEQUENCE [LARGE SCALE GENOMIC DNA]</scope>
    <source>
        <strain evidence="3">203N</strain>
    </source>
</reference>
<evidence type="ECO:0000313" key="3">
    <source>
        <dbReference type="Proteomes" id="UP000076088"/>
    </source>
</evidence>
<name>A0AAC8Z152_SPHMC</name>
<organism evidence="2 3">
    <name type="scientific">Sphingopyxis macrogoltabida</name>
    <name type="common">Sphingomonas macrogoltabidus</name>
    <dbReference type="NCBI Taxonomy" id="33050"/>
    <lineage>
        <taxon>Bacteria</taxon>
        <taxon>Pseudomonadati</taxon>
        <taxon>Pseudomonadota</taxon>
        <taxon>Alphaproteobacteria</taxon>
        <taxon>Sphingomonadales</taxon>
        <taxon>Sphingomonadaceae</taxon>
        <taxon>Sphingopyxis</taxon>
    </lineage>
</organism>